<accession>A0A1E7FC98</accession>
<dbReference type="InParanoid" id="A0A1E7FC98"/>
<organism evidence="6 7">
    <name type="scientific">Fragilariopsis cylindrus CCMP1102</name>
    <dbReference type="NCBI Taxonomy" id="635003"/>
    <lineage>
        <taxon>Eukaryota</taxon>
        <taxon>Sar</taxon>
        <taxon>Stramenopiles</taxon>
        <taxon>Ochrophyta</taxon>
        <taxon>Bacillariophyta</taxon>
        <taxon>Bacillariophyceae</taxon>
        <taxon>Bacillariophycidae</taxon>
        <taxon>Bacillariales</taxon>
        <taxon>Bacillariaceae</taxon>
        <taxon>Fragilariopsis</taxon>
    </lineage>
</organism>
<dbReference type="SUPFAM" id="SSF56112">
    <property type="entry name" value="Protein kinase-like (PK-like)"/>
    <property type="match status" value="1"/>
</dbReference>
<dbReference type="InterPro" id="IPR000719">
    <property type="entry name" value="Prot_kinase_dom"/>
</dbReference>
<feature type="non-terminal residue" evidence="6">
    <location>
        <position position="211"/>
    </location>
</feature>
<dbReference type="PANTHER" id="PTHR24346">
    <property type="entry name" value="MAP/MICROTUBULE AFFINITY-REGULATING KINASE"/>
    <property type="match status" value="1"/>
</dbReference>
<comment type="similarity">
    <text evidence="4">Belongs to the protein kinase superfamily.</text>
</comment>
<dbReference type="Proteomes" id="UP000095751">
    <property type="component" value="Unassembled WGS sequence"/>
</dbReference>
<keyword evidence="1 3" id="KW-0547">Nucleotide-binding</keyword>
<evidence type="ECO:0000313" key="6">
    <source>
        <dbReference type="EMBL" id="OEU15781.1"/>
    </source>
</evidence>
<feature type="binding site" evidence="3">
    <location>
        <position position="34"/>
    </location>
    <ligand>
        <name>ATP</name>
        <dbReference type="ChEBI" id="CHEBI:30616"/>
    </ligand>
</feature>
<proteinExistence type="inferred from homology"/>
<evidence type="ECO:0000256" key="2">
    <source>
        <dbReference type="ARBA" id="ARBA00022840"/>
    </source>
</evidence>
<reference evidence="6 7" key="1">
    <citation type="submission" date="2016-09" db="EMBL/GenBank/DDBJ databases">
        <title>Extensive genetic diversity and differential bi-allelic expression allows diatom success in the polar Southern Ocean.</title>
        <authorList>
            <consortium name="DOE Joint Genome Institute"/>
            <person name="Mock T."/>
            <person name="Otillar R.P."/>
            <person name="Strauss J."/>
            <person name="Dupont C."/>
            <person name="Frickenhaus S."/>
            <person name="Maumus F."/>
            <person name="Mcmullan M."/>
            <person name="Sanges R."/>
            <person name="Schmutz J."/>
            <person name="Toseland A."/>
            <person name="Valas R."/>
            <person name="Veluchamy A."/>
            <person name="Ward B.J."/>
            <person name="Allen A."/>
            <person name="Barry K."/>
            <person name="Falciatore A."/>
            <person name="Ferrante M."/>
            <person name="Fortunato A.E."/>
            <person name="Gloeckner G."/>
            <person name="Gruber A."/>
            <person name="Hipkin R."/>
            <person name="Janech M."/>
            <person name="Kroth P."/>
            <person name="Leese F."/>
            <person name="Lindquist E."/>
            <person name="Lyon B.R."/>
            <person name="Martin J."/>
            <person name="Mayer C."/>
            <person name="Parker M."/>
            <person name="Quesneville H."/>
            <person name="Raymond J."/>
            <person name="Uhlig C."/>
            <person name="Valentin K.U."/>
            <person name="Worden A.Z."/>
            <person name="Armbrust E.V."/>
            <person name="Bowler C."/>
            <person name="Green B."/>
            <person name="Moulton V."/>
            <person name="Van Oosterhout C."/>
            <person name="Grigoriev I."/>
        </authorList>
    </citation>
    <scope>NUCLEOTIDE SEQUENCE [LARGE SCALE GENOMIC DNA]</scope>
    <source>
        <strain evidence="6 7">CCMP1102</strain>
    </source>
</reference>
<dbReference type="OrthoDB" id="190564at2759"/>
<evidence type="ECO:0000256" key="1">
    <source>
        <dbReference type="ARBA" id="ARBA00022741"/>
    </source>
</evidence>
<dbReference type="EMBL" id="KV784359">
    <property type="protein sequence ID" value="OEU15781.1"/>
    <property type="molecule type" value="Genomic_DNA"/>
</dbReference>
<dbReference type="GO" id="GO:0004674">
    <property type="term" value="F:protein serine/threonine kinase activity"/>
    <property type="evidence" value="ECO:0007669"/>
    <property type="project" value="UniProtKB-KW"/>
</dbReference>
<dbReference type="InterPro" id="IPR017441">
    <property type="entry name" value="Protein_kinase_ATP_BS"/>
</dbReference>
<dbReference type="PROSITE" id="PS00108">
    <property type="entry name" value="PROTEIN_KINASE_ST"/>
    <property type="match status" value="1"/>
</dbReference>
<keyword evidence="7" id="KW-1185">Reference proteome</keyword>
<keyword evidence="6" id="KW-0808">Transferase</keyword>
<keyword evidence="2 3" id="KW-0067">ATP-binding</keyword>
<evidence type="ECO:0000256" key="4">
    <source>
        <dbReference type="RuleBase" id="RU000304"/>
    </source>
</evidence>
<evidence type="ECO:0000256" key="3">
    <source>
        <dbReference type="PROSITE-ProRule" id="PRU10141"/>
    </source>
</evidence>
<sequence length="211" mass="24315">SVGSYRLGEMLGKGYYGSVRIGSHRKNQQKYAIKLLNKSNIKRFKDLQQIAVEVHVLKMYRHPNIVHLEEVVHAEENIYVVTELCYMDLHRYHNETGLTLDSAREVIRGILRPLHHLHSHGICHLDLKPENILLTRSLDSHNARCEHVRLCDFGLVNMARKPDKSKDIIRTDYACGTPGFYCPEMVIHDRFEGRSADMWSLGCIILEITLG</sequence>
<keyword evidence="4" id="KW-0723">Serine/threonine-protein kinase</keyword>
<name>A0A1E7FC98_9STRA</name>
<evidence type="ECO:0000259" key="5">
    <source>
        <dbReference type="PROSITE" id="PS50011"/>
    </source>
</evidence>
<feature type="domain" description="Protein kinase" evidence="5">
    <location>
        <begin position="5"/>
        <end position="211"/>
    </location>
</feature>
<dbReference type="GO" id="GO:0005737">
    <property type="term" value="C:cytoplasm"/>
    <property type="evidence" value="ECO:0007669"/>
    <property type="project" value="TreeGrafter"/>
</dbReference>
<dbReference type="InterPro" id="IPR011009">
    <property type="entry name" value="Kinase-like_dom_sf"/>
</dbReference>
<dbReference type="PANTHER" id="PTHR24346:SF30">
    <property type="entry name" value="MATERNAL EMBRYONIC LEUCINE ZIPPER KINASE"/>
    <property type="match status" value="1"/>
</dbReference>
<dbReference type="AlphaFoldDB" id="A0A1E7FC98"/>
<dbReference type="GO" id="GO:0005524">
    <property type="term" value="F:ATP binding"/>
    <property type="evidence" value="ECO:0007669"/>
    <property type="project" value="UniProtKB-UniRule"/>
</dbReference>
<dbReference type="Pfam" id="PF00069">
    <property type="entry name" value="Pkinase"/>
    <property type="match status" value="1"/>
</dbReference>
<dbReference type="PROSITE" id="PS00107">
    <property type="entry name" value="PROTEIN_KINASE_ATP"/>
    <property type="match status" value="1"/>
</dbReference>
<dbReference type="SMART" id="SM00220">
    <property type="entry name" value="S_TKc"/>
    <property type="match status" value="1"/>
</dbReference>
<evidence type="ECO:0000313" key="7">
    <source>
        <dbReference type="Proteomes" id="UP000095751"/>
    </source>
</evidence>
<gene>
    <name evidence="6" type="ORF">FRACYDRAFT_161235</name>
</gene>
<feature type="non-terminal residue" evidence="6">
    <location>
        <position position="1"/>
    </location>
</feature>
<dbReference type="GO" id="GO:0035556">
    <property type="term" value="P:intracellular signal transduction"/>
    <property type="evidence" value="ECO:0007669"/>
    <property type="project" value="TreeGrafter"/>
</dbReference>
<protein>
    <submittedName>
        <fullName evidence="6">Kinase-like protein</fullName>
    </submittedName>
</protein>
<dbReference type="InterPro" id="IPR008271">
    <property type="entry name" value="Ser/Thr_kinase_AS"/>
</dbReference>
<dbReference type="PROSITE" id="PS50011">
    <property type="entry name" value="PROTEIN_KINASE_DOM"/>
    <property type="match status" value="1"/>
</dbReference>
<dbReference type="FunFam" id="3.30.200.20:FF:000042">
    <property type="entry name" value="Aurora kinase A"/>
    <property type="match status" value="1"/>
</dbReference>
<keyword evidence="6" id="KW-0418">Kinase</keyword>
<dbReference type="KEGG" id="fcy:FRACYDRAFT_161235"/>
<dbReference type="Gene3D" id="1.10.510.10">
    <property type="entry name" value="Transferase(Phosphotransferase) domain 1"/>
    <property type="match status" value="1"/>
</dbReference>